<dbReference type="AlphaFoldDB" id="A0A7S2MZI5"/>
<dbReference type="EMBL" id="HBGU01058399">
    <property type="protein sequence ID" value="CAD9510841.1"/>
    <property type="molecule type" value="Transcribed_RNA"/>
</dbReference>
<proteinExistence type="predicted"/>
<dbReference type="PANTHER" id="PTHR31400">
    <property type="entry name" value="GUANYLYL CYCLASE DOMAIN CONTAINING PROTEIN 1 GUCD1"/>
    <property type="match status" value="1"/>
</dbReference>
<sequence>MHQYGVDFRFLTMTMGVDPSYKDEAFYRATLDTDAERVNELFAKAKNQQIDIEHRSLSQDSLAALMRTQDHMVMVLVDRRYLYPSSLGGVSTLVGGWFSNCMSGYIGHYVLLVGYDALRDGYYLYDPARTEEPQFVHARDLHTARQCHGTDEDLIVVPWDNQLHNREDRHVYGDHGGVPSLVGLSTNRRGSLPGSLV</sequence>
<gene>
    <name evidence="1" type="ORF">CBRE1094_LOCUS31732</name>
</gene>
<protein>
    <submittedName>
        <fullName evidence="1">Uncharacterized protein</fullName>
    </submittedName>
</protein>
<accession>A0A7S2MZI5</accession>
<evidence type="ECO:0000313" key="1">
    <source>
        <dbReference type="EMBL" id="CAD9510841.1"/>
    </source>
</evidence>
<name>A0A7S2MZI5_9EUKA</name>
<reference evidence="1" key="1">
    <citation type="submission" date="2021-01" db="EMBL/GenBank/DDBJ databases">
        <authorList>
            <person name="Corre E."/>
            <person name="Pelletier E."/>
            <person name="Niang G."/>
            <person name="Scheremetjew M."/>
            <person name="Finn R."/>
            <person name="Kale V."/>
            <person name="Holt S."/>
            <person name="Cochrane G."/>
            <person name="Meng A."/>
            <person name="Brown T."/>
            <person name="Cohen L."/>
        </authorList>
    </citation>
    <scope>NUCLEOTIDE SEQUENCE</scope>
    <source>
        <strain evidence="1">UTEX LB 985</strain>
    </source>
</reference>
<dbReference type="Pfam" id="PF09778">
    <property type="entry name" value="Guanylate_cyc_2"/>
    <property type="match status" value="1"/>
</dbReference>
<dbReference type="InterPro" id="IPR018616">
    <property type="entry name" value="GUCD1"/>
</dbReference>
<dbReference type="PANTHER" id="PTHR31400:SF1">
    <property type="entry name" value="PROTEIN GUCD1"/>
    <property type="match status" value="1"/>
</dbReference>
<organism evidence="1">
    <name type="scientific">Haptolina brevifila</name>
    <dbReference type="NCBI Taxonomy" id="156173"/>
    <lineage>
        <taxon>Eukaryota</taxon>
        <taxon>Haptista</taxon>
        <taxon>Haptophyta</taxon>
        <taxon>Prymnesiophyceae</taxon>
        <taxon>Prymnesiales</taxon>
        <taxon>Prymnesiaceae</taxon>
        <taxon>Haptolina</taxon>
    </lineage>
</organism>